<dbReference type="Pfam" id="PF20148">
    <property type="entry name" value="DUF6531"/>
    <property type="match status" value="1"/>
</dbReference>
<organism evidence="6 7">
    <name type="scientific">Actinacidiphila acididurans</name>
    <dbReference type="NCBI Taxonomy" id="2784346"/>
    <lineage>
        <taxon>Bacteria</taxon>
        <taxon>Bacillati</taxon>
        <taxon>Actinomycetota</taxon>
        <taxon>Actinomycetes</taxon>
        <taxon>Kitasatosporales</taxon>
        <taxon>Streptomycetaceae</taxon>
        <taxon>Actinacidiphila</taxon>
    </lineage>
</organism>
<dbReference type="Gene3D" id="2.120.10.30">
    <property type="entry name" value="TolB, C-terminal domain"/>
    <property type="match status" value="3"/>
</dbReference>
<reference evidence="6 7" key="1">
    <citation type="submission" date="2021-01" db="EMBL/GenBank/DDBJ databases">
        <title>Streptomyces acididurans sp. nov., isolated from a peat swamp forest soil.</title>
        <authorList>
            <person name="Chantavorakit T."/>
            <person name="Duangmal K."/>
        </authorList>
    </citation>
    <scope>NUCLEOTIDE SEQUENCE [LARGE SCALE GENOMIC DNA]</scope>
    <source>
        <strain evidence="6 7">KK5PA1</strain>
    </source>
</reference>
<dbReference type="InterPro" id="IPR011042">
    <property type="entry name" value="6-blade_b-propeller_TolB-like"/>
</dbReference>
<evidence type="ECO:0000256" key="3">
    <source>
        <dbReference type="SAM" id="SignalP"/>
    </source>
</evidence>
<feature type="region of interest" description="Disordered" evidence="2">
    <location>
        <begin position="677"/>
        <end position="697"/>
    </location>
</feature>
<dbReference type="InterPro" id="IPR050708">
    <property type="entry name" value="T6SS_VgrG/RHS"/>
</dbReference>
<evidence type="ECO:0000259" key="5">
    <source>
        <dbReference type="Pfam" id="PF25023"/>
    </source>
</evidence>
<dbReference type="InterPro" id="IPR056823">
    <property type="entry name" value="TEN-like_YD-shell"/>
</dbReference>
<name>A0ABS2TNN7_9ACTN</name>
<dbReference type="Pfam" id="PF05593">
    <property type="entry name" value="RHS_repeat"/>
    <property type="match status" value="4"/>
</dbReference>
<dbReference type="InterPro" id="IPR031325">
    <property type="entry name" value="RHS_repeat"/>
</dbReference>
<dbReference type="InterPro" id="IPR006530">
    <property type="entry name" value="YD"/>
</dbReference>
<keyword evidence="3" id="KW-0732">Signal</keyword>
<dbReference type="EMBL" id="JADKYB010000004">
    <property type="protein sequence ID" value="MBM9504442.1"/>
    <property type="molecule type" value="Genomic_DNA"/>
</dbReference>
<feature type="region of interest" description="Disordered" evidence="2">
    <location>
        <begin position="540"/>
        <end position="565"/>
    </location>
</feature>
<feature type="compositionally biased region" description="Gly residues" evidence="2">
    <location>
        <begin position="679"/>
        <end position="688"/>
    </location>
</feature>
<dbReference type="SUPFAM" id="SSF63829">
    <property type="entry name" value="Calcium-dependent phosphotriesterase"/>
    <property type="match status" value="1"/>
</dbReference>
<dbReference type="PANTHER" id="PTHR32305">
    <property type="match status" value="1"/>
</dbReference>
<dbReference type="Pfam" id="PF25023">
    <property type="entry name" value="TEN_YD-shell"/>
    <property type="match status" value="1"/>
</dbReference>
<evidence type="ECO:0000313" key="7">
    <source>
        <dbReference type="Proteomes" id="UP000749040"/>
    </source>
</evidence>
<feature type="compositionally biased region" description="Low complexity" evidence="2">
    <location>
        <begin position="1139"/>
        <end position="1163"/>
    </location>
</feature>
<feature type="region of interest" description="Disordered" evidence="2">
    <location>
        <begin position="1072"/>
        <end position="1169"/>
    </location>
</feature>
<feature type="region of interest" description="Disordered" evidence="2">
    <location>
        <begin position="1416"/>
        <end position="1442"/>
    </location>
</feature>
<dbReference type="NCBIfam" id="TIGR03696">
    <property type="entry name" value="Rhs_assc_core"/>
    <property type="match status" value="1"/>
</dbReference>
<evidence type="ECO:0000256" key="2">
    <source>
        <dbReference type="SAM" id="MobiDB-lite"/>
    </source>
</evidence>
<accession>A0ABS2TNN7</accession>
<evidence type="ECO:0000256" key="1">
    <source>
        <dbReference type="ARBA" id="ARBA00022737"/>
    </source>
</evidence>
<keyword evidence="1" id="KW-0677">Repeat</keyword>
<feature type="region of interest" description="Disordered" evidence="2">
    <location>
        <begin position="1742"/>
        <end position="1762"/>
    </location>
</feature>
<protein>
    <submittedName>
        <fullName evidence="6">Uncharacterized protein</fullName>
    </submittedName>
</protein>
<comment type="caution">
    <text evidence="6">The sequence shown here is derived from an EMBL/GenBank/DDBJ whole genome shotgun (WGS) entry which is preliminary data.</text>
</comment>
<dbReference type="PANTHER" id="PTHR32305:SF15">
    <property type="entry name" value="PROTEIN RHSA-RELATED"/>
    <property type="match status" value="1"/>
</dbReference>
<feature type="chain" id="PRO_5047211467" evidence="3">
    <location>
        <begin position="27"/>
        <end position="2145"/>
    </location>
</feature>
<dbReference type="Gene3D" id="2.180.10.10">
    <property type="entry name" value="RHS repeat-associated core"/>
    <property type="match status" value="5"/>
</dbReference>
<dbReference type="RefSeq" id="WP_205356337.1">
    <property type="nucleotide sequence ID" value="NZ_JADKYB010000004.1"/>
</dbReference>
<evidence type="ECO:0000259" key="4">
    <source>
        <dbReference type="Pfam" id="PF20148"/>
    </source>
</evidence>
<feature type="region of interest" description="Disordered" evidence="2">
    <location>
        <begin position="1543"/>
        <end position="1574"/>
    </location>
</feature>
<dbReference type="InterPro" id="IPR022385">
    <property type="entry name" value="Rhs_assc_core"/>
</dbReference>
<feature type="compositionally biased region" description="Polar residues" evidence="2">
    <location>
        <begin position="1081"/>
        <end position="1106"/>
    </location>
</feature>
<dbReference type="Proteomes" id="UP000749040">
    <property type="component" value="Unassembled WGS sequence"/>
</dbReference>
<keyword evidence="7" id="KW-1185">Reference proteome</keyword>
<feature type="signal peptide" evidence="3">
    <location>
        <begin position="1"/>
        <end position="26"/>
    </location>
</feature>
<feature type="domain" description="Teneurin-like YD-shell" evidence="5">
    <location>
        <begin position="1759"/>
        <end position="2001"/>
    </location>
</feature>
<feature type="compositionally biased region" description="Polar residues" evidence="2">
    <location>
        <begin position="1543"/>
        <end position="1559"/>
    </location>
</feature>
<evidence type="ECO:0000313" key="6">
    <source>
        <dbReference type="EMBL" id="MBM9504442.1"/>
    </source>
</evidence>
<sequence length="2145" mass="215553">MRSMLAASLGPVLTVGGMALPPAAVAAAGVTGAAVVAAASVAAAPPAKASTPPGKALVLLQNGETTAPETPALQAAGWAVTQATPAQWLADSASTFESYAVLVIGDPSTTSSCSTLTPTTATSGTDAIGTTWRSAVTGNVAVLGTAPAAGTTAASNLVDASVGYAASGYSSAAGTGTGLYVSLNCEYKTAAAKTAVPLLSGVEGIGTAGGLTVQGSLSCGDPGTVNKWAAAAAGTFGAVTNSSLGTGSWASPGCPVQEAFNSWPAMFTPVALDAAPDVTADFTASDGVSGQPYVLLGQPVSAATTALAPGAGGEVLAGTTAGSGNAAAPGVVQATAADPVNTENGDFTQSSADFSVPGFGPALDFTRTYDAQAARRQTVAGPPGPLGYGWTDDWATSLTLQRPVPGDIYTVNPAGVYPFEPVDMVSDAAGDVFYADATANDVVEVAAASHTQFGISMTAGHAYVVAGSSSGASGHSGDGGPATSALLNEPWSLTLDGSGNLFIADMLNNRVQEVPAATGTQFGIAMTVDDMYTVVGSASGTAGSSGDGGPATSARLDNPASVRTDGEGNLYISDSQNFRVQEVPVATGTQRGQSMTAGDMYTIAGKAGTSQYSGDGGPATSARFISPSGMTLDAAGDLYIADDYVNVVREIPAVTGTQWGRAMTASDIYTIAGSSSVEGTGGSAGDGGPATSADLNGPDGVVTDTAGDLYISDGNNNRLQEVPVASGTQWGQSMTAGDMYTVIGSSMAAGDTGDGGPATAAEINSPGPVTFDTSGSMLVPDPIDSKIREVFATTSQQFNTGPAGTGITVNQADGSKVTFYPKSGGTCTTPYVAASGSTYCTLPQNVNATLTYSSSGGTYTYTPTPGTSYTYSASTGALVSESDAVGDTLTVTAGRPSPGSGNCPSAAGSCTMITAASGRSLVLGSNSGGLVTSVTDPLGRRWAYAYNSASQLVSATDPMGNVTSYTYGAGSTGNPQLASDLLTITSPNAQPGGPDAGDSTVNVYDSLGRVTSQTDPMGYQTTFNYCANAATGDCMNPATGTGIVTVTDPDGNSTVYSYQQGTLASTSTFTGTTLTSETDEQPNTTSGTLLDATSTDGDGNQTTYNYDKTGDLTSSTDPSGTTTTSTYTAPGENNCNTEGAASAACSSDAPPAAVAPGGPIGAPTSAPPRGVTYTLHDTDGNTLYTDTGVYEPGSSTAAYQQVTYTLYKGNSVTVGGTTVSCTATPPSQALPCAKIDADGVVTQLTYNSAGDLTSSSTPDGNGSEVAITSYAYDGDGEQTNQTLPDGNLSGANAGNYTTVTAYNADGKKTSVSAGAGSGATVTARTTTYGYDADGNQMSVKDPRGYTTTTAYTANDKATLVTDPDGHATLTCYDGAGNAAQTVPATGVAANGLNAASCPTSYPAGYTERLASDATTTTYSAGGEKTAQTAPAPADQSGTETTTYTYDSAGRTTKVVAPPTSSASGAPGNVTTETYTPEGAIATQTTGYGTSTAATTVYCYDSDGNRTAVIPGDGNTSAATACSGSSPFATTYAYDSAGERVSQVTPDTSADSAGGTTTWTYDPAGNPLTTTDPAGVTTTYTYTPAGKEATVSYSGSAAHSVTLGYDADGSKVSMADATGTTTSIYDPFGELTSTTNGHGQNVGYGYDAAGNTTGITYPLPSTATWATTHTVGYAYDHAGNLTAVTDFAGNAIGVTNNADGLATKRTLGATGDTITTGYDNSNRTSSISLENSSGTTLRSLAYGDAPDGSILTETDSPTSAGTSKTYAYTAQDQLSSEVNSQSVGYAYDASGSLTGLPGKATGSYDNAGELTSSTKSGTVTSYTYNADGQRTRATTGGATTGAASWNGAGELTSYTDSTDAMTAAGYDGEGLRAASTDSAGTQYYTWRNTGASTPELLMDGSNAYVYGTDGSPAEQVDLSSGTAGYLMTDSLGSVRSTISASGALTGSATYDAYGNPLTPGGLTATTPFGYAGYYTDGTGLDYLVNRYYDPATGQFMSVDPLTSTTNAPYAYAAGNPATYTDPNGQSAVNCNWWGGFGFSKWGVNIRIPAGQLCSEIHGSGHWVSYVRGTFVAAYVISAFSYEYRFAHTNRSVYWTFWSDHYCCSAISNNDAYHYTNRNLSDGPFWTTFWVDWRARNTVTTTSNIIG</sequence>
<dbReference type="NCBIfam" id="TIGR01643">
    <property type="entry name" value="YD_repeat_2x"/>
    <property type="match status" value="5"/>
</dbReference>
<proteinExistence type="predicted"/>
<feature type="domain" description="DUF6531" evidence="4">
    <location>
        <begin position="338"/>
        <end position="402"/>
    </location>
</feature>
<dbReference type="InterPro" id="IPR045351">
    <property type="entry name" value="DUF6531"/>
</dbReference>
<gene>
    <name evidence="6" type="ORF">ITX44_07820</name>
</gene>
<feature type="compositionally biased region" description="Low complexity" evidence="2">
    <location>
        <begin position="1111"/>
        <end position="1128"/>
    </location>
</feature>
<feature type="compositionally biased region" description="Polar residues" evidence="2">
    <location>
        <begin position="1750"/>
        <end position="1762"/>
    </location>
</feature>